<name>A0A3S5BBQ1_9PLAT</name>
<dbReference type="Proteomes" id="UP000784294">
    <property type="component" value="Unassembled WGS sequence"/>
</dbReference>
<evidence type="ECO:0000313" key="2">
    <source>
        <dbReference type="Proteomes" id="UP000784294"/>
    </source>
</evidence>
<comment type="caution">
    <text evidence="1">The sequence shown here is derived from an EMBL/GenBank/DDBJ whole genome shotgun (WGS) entry which is preliminary data.</text>
</comment>
<dbReference type="AlphaFoldDB" id="A0A3S5BBQ1"/>
<evidence type="ECO:0000313" key="1">
    <source>
        <dbReference type="EMBL" id="VEL39716.1"/>
    </source>
</evidence>
<organism evidence="1 2">
    <name type="scientific">Protopolystoma xenopodis</name>
    <dbReference type="NCBI Taxonomy" id="117903"/>
    <lineage>
        <taxon>Eukaryota</taxon>
        <taxon>Metazoa</taxon>
        <taxon>Spiralia</taxon>
        <taxon>Lophotrochozoa</taxon>
        <taxon>Platyhelminthes</taxon>
        <taxon>Monogenea</taxon>
        <taxon>Polyopisthocotylea</taxon>
        <taxon>Polystomatidea</taxon>
        <taxon>Polystomatidae</taxon>
        <taxon>Protopolystoma</taxon>
    </lineage>
</organism>
<protein>
    <submittedName>
        <fullName evidence="1">Uncharacterized protein</fullName>
    </submittedName>
</protein>
<keyword evidence="2" id="KW-1185">Reference proteome</keyword>
<sequence length="143" mass="16192">MTRRGFGRYEWSIHRGLTSWDDYSIFPLLVTVRGVECLLAHRPADLQVANPPPNRMGPFSLPVRQLVFCRMCHFQLRLIAGFRLEAWSDAVTRSILHVPEDQVDMSVWRGNCRQTLAASQMAKHLFLVSLPAGVGGHPPMLVI</sequence>
<proteinExistence type="predicted"/>
<gene>
    <name evidence="1" type="ORF">PXEA_LOCUS33156</name>
</gene>
<dbReference type="EMBL" id="CAAALY010262275">
    <property type="protein sequence ID" value="VEL39716.1"/>
    <property type="molecule type" value="Genomic_DNA"/>
</dbReference>
<reference evidence="1" key="1">
    <citation type="submission" date="2018-11" db="EMBL/GenBank/DDBJ databases">
        <authorList>
            <consortium name="Pathogen Informatics"/>
        </authorList>
    </citation>
    <scope>NUCLEOTIDE SEQUENCE</scope>
</reference>
<accession>A0A3S5BBQ1</accession>